<evidence type="ECO:0000313" key="1">
    <source>
        <dbReference type="EMBL" id="KAJ9096423.1"/>
    </source>
</evidence>
<evidence type="ECO:0000313" key="2">
    <source>
        <dbReference type="Proteomes" id="UP001227268"/>
    </source>
</evidence>
<dbReference type="Proteomes" id="UP001227268">
    <property type="component" value="Unassembled WGS sequence"/>
</dbReference>
<accession>A0ACC2VBH3</accession>
<proteinExistence type="predicted"/>
<comment type="caution">
    <text evidence="1">The sequence shown here is derived from an EMBL/GenBank/DDBJ whole genome shotgun (WGS) entry which is preliminary data.</text>
</comment>
<organism evidence="1 2">
    <name type="scientific">Naganishia friedmannii</name>
    <dbReference type="NCBI Taxonomy" id="89922"/>
    <lineage>
        <taxon>Eukaryota</taxon>
        <taxon>Fungi</taxon>
        <taxon>Dikarya</taxon>
        <taxon>Basidiomycota</taxon>
        <taxon>Agaricomycotina</taxon>
        <taxon>Tremellomycetes</taxon>
        <taxon>Filobasidiales</taxon>
        <taxon>Filobasidiaceae</taxon>
        <taxon>Naganishia</taxon>
    </lineage>
</organism>
<sequence>MPRRGPIHLSQEEEDKKNALTPKVTRGIVISEIVRTVSLAGAAGAQIYSAIWAKKHSGHSENEWGLPKRVDLKVWFALGKWQFQNASAACLMAAVVASIYLVASRRHTSIRKSTYILVNTVLLALFTLNAYRNVFPLATYWPISASEPLWVTWVLSACLTIAAVFVPLFQPRPAAYHYVDRDEQESGDTLTGGHPIRDPTPHPQLTASLFSSTFYSFMDPVLFRAFRSSRSAKPTFNANDLPPTRPQDQSKRLDEEYMPLMDPIARRQHGLKERSLFMNILGAFNGVFAVMASMMVIKVVAEFLSPIALERLLRQGFCLYRAEWRSNHFQALDMDRTPVPRTDHVEYGHAVLWPSQCQWNLRVQPVFSLDADYLSILRQRLSYEWKDDTSQVKAEVLPSSAREPKLLPDLSEELPAKGHEATEGATAEIPAATDNTSEVSDKEKKPEKQASLVGRIITLMSADIDQMMEGRDVMLIAVYGPLQIVLGTIFLYRILSWSALVGMLVNFLTLPIPGMLAKLLNDAQADLMKVTDKRVQAVSEALTTLRLVKTFAWEENVMKQLSEKRDAEIKAIKRTKILNSIIGGVVWMMPVFPMALSYGLYVGVEHQALTAAKVFSSLSVFDMIRTGSWILLDQVQKLITVRVSLQRFDEFLRQTRLLDRFVLDKGGPVSQFDKEESTEENKIYIRDCDFTWEASEDSEGIRQSEHSAFRLTVGNLEVPSGQTTVINGPTGCGKTSLLMALLGEMDQLPQSPQACVLLPRAHGVALCMQTAWVMEGTVKDNIVFGSMYDEARYRQVLYQCALTQDLELWEAGDQTELGEKGLTASGGQKARISLARAVYSSAQTLLLDDVLAALDSHTTKAIVDRLFRGDLFRGRTVIVVTHHVSLMKPVSDFVISISSDGAVDPPAPVDRADRSGSNSETASTLEPDLFDDNKGIEDINRKITGKLLVGEEKAQGKVSRRTIFQYFASAGGIVYWTNYFGVIVLGEVLFAYCNLWLGIWSRAYEDTDPAKVSITYYLGIYVALMGLQIVSYCSSALILTFGCLRASRDLHRRLTTSVLGSTLRWLDTTPTGNMISRFTKDMKSCDSALTRVFQGFSELTVTLAMKFVLLVWLVPAFAPLALAVGFVGGLVGEFYVRAQMDVKRESANSKSPLYSQFAAAISGVISIRAYGAETRVQTQLQKRADHYTRCATAMYNLNRWINIRVDVLGAIFSSGLAFFLVYGSNNFDSVLIGFGLNQAVSVSEIILHWVKLSNEFEIQCNSVERINEFLNIDKEPAATPEGEPAASWPTSGEITFNNVSARYFPGGPEVLKNLSFRIESGSRVGIIGRTGSGKSTLALALLRLIPLEGSITISGQDTKKLNLQALRRNIMSIPQEPTLLAGTLRTNLDPFEEFEDADLYQAMKISGLGSGSISAHGKSRNSSTAKLTLESEIACGGSNLSQGQRQLVSLARALVRNSKVLILDEATASVDFETDHLVQQAIRNLHGVTILTIAHRLATIMDYDFLLVLGDGKVLEYDTPKALLANSKGLLRSLVDSSAEKEDLERRADFTA</sequence>
<reference evidence="1" key="1">
    <citation type="submission" date="2023-04" db="EMBL/GenBank/DDBJ databases">
        <title>Draft Genome sequencing of Naganishia species isolated from polar environments using Oxford Nanopore Technology.</title>
        <authorList>
            <person name="Leo P."/>
            <person name="Venkateswaran K."/>
        </authorList>
    </citation>
    <scope>NUCLEOTIDE SEQUENCE</scope>
    <source>
        <strain evidence="1">MNA-CCFEE 5423</strain>
    </source>
</reference>
<protein>
    <submittedName>
        <fullName evidence="1">Uncharacterized protein</fullName>
    </submittedName>
</protein>
<name>A0ACC2VBH3_9TREE</name>
<gene>
    <name evidence="1" type="ORF">QFC21_005245</name>
</gene>
<dbReference type="EMBL" id="JASBWT010000019">
    <property type="protein sequence ID" value="KAJ9096423.1"/>
    <property type="molecule type" value="Genomic_DNA"/>
</dbReference>
<keyword evidence="2" id="KW-1185">Reference proteome</keyword>